<name>U1X7Y2_ANEAE</name>
<evidence type="ECO:0000313" key="2">
    <source>
        <dbReference type="Proteomes" id="UP000016511"/>
    </source>
</evidence>
<dbReference type="AlphaFoldDB" id="U1X7Y2"/>
<gene>
    <name evidence="1" type="ORF">HMPREF0083_01248</name>
</gene>
<dbReference type="Proteomes" id="UP000016511">
    <property type="component" value="Unassembled WGS sequence"/>
</dbReference>
<dbReference type="EMBL" id="AWSJ01000083">
    <property type="protein sequence ID" value="ERI10648.1"/>
    <property type="molecule type" value="Genomic_DNA"/>
</dbReference>
<dbReference type="HOGENOM" id="CLU_3284050_0_0_9"/>
<organism evidence="1 2">
    <name type="scientific">Aneurinibacillus aneurinilyticus ATCC 12856</name>
    <dbReference type="NCBI Taxonomy" id="649747"/>
    <lineage>
        <taxon>Bacteria</taxon>
        <taxon>Bacillati</taxon>
        <taxon>Bacillota</taxon>
        <taxon>Bacilli</taxon>
        <taxon>Bacillales</taxon>
        <taxon>Paenibacillaceae</taxon>
        <taxon>Aneurinibacillus group</taxon>
        <taxon>Aneurinibacillus</taxon>
    </lineage>
</organism>
<proteinExistence type="predicted"/>
<protein>
    <submittedName>
        <fullName evidence="1">Uncharacterized protein</fullName>
    </submittedName>
</protein>
<evidence type="ECO:0000313" key="1">
    <source>
        <dbReference type="EMBL" id="ERI10648.1"/>
    </source>
</evidence>
<comment type="caution">
    <text evidence="1">The sequence shown here is derived from an EMBL/GenBank/DDBJ whole genome shotgun (WGS) entry which is preliminary data.</text>
</comment>
<sequence>MGLGNNKLLFVVNQAIRISKGSFEPSACRESLDRLQLLNN</sequence>
<reference evidence="1 2" key="1">
    <citation type="submission" date="2013-08" db="EMBL/GenBank/DDBJ databases">
        <authorList>
            <person name="Weinstock G."/>
            <person name="Sodergren E."/>
            <person name="Wylie T."/>
            <person name="Fulton L."/>
            <person name="Fulton R."/>
            <person name="Fronick C."/>
            <person name="O'Laughlin M."/>
            <person name="Godfrey J."/>
            <person name="Miner T."/>
            <person name="Herter B."/>
            <person name="Appelbaum E."/>
            <person name="Cordes M."/>
            <person name="Lek S."/>
            <person name="Wollam A."/>
            <person name="Pepin K.H."/>
            <person name="Palsikar V.B."/>
            <person name="Mitreva M."/>
            <person name="Wilson R.K."/>
        </authorList>
    </citation>
    <scope>NUCLEOTIDE SEQUENCE [LARGE SCALE GENOMIC DNA]</scope>
    <source>
        <strain evidence="1 2">ATCC 12856</strain>
    </source>
</reference>
<accession>U1X7Y2</accession>
<keyword evidence="2" id="KW-1185">Reference proteome</keyword>